<dbReference type="GO" id="GO:0006654">
    <property type="term" value="P:phosphatidic acid biosynthetic process"/>
    <property type="evidence" value="ECO:0007669"/>
    <property type="project" value="TreeGrafter"/>
</dbReference>
<dbReference type="Proteomes" id="UP000471147">
    <property type="component" value="Unassembled WGS sequence"/>
</dbReference>
<keyword evidence="4" id="KW-0443">Lipid metabolism</keyword>
<feature type="chain" id="PRO_5026119593" evidence="6">
    <location>
        <begin position="28"/>
        <end position="249"/>
    </location>
</feature>
<comment type="pathway">
    <text evidence="1">Lipid metabolism.</text>
</comment>
<keyword evidence="3 8" id="KW-0808">Transferase</keyword>
<evidence type="ECO:0000313" key="8">
    <source>
        <dbReference type="EMBL" id="MVZ96156.1"/>
    </source>
</evidence>
<feature type="domain" description="Phospholipid/glycerol acyltransferase" evidence="7">
    <location>
        <begin position="64"/>
        <end position="175"/>
    </location>
</feature>
<evidence type="ECO:0000256" key="1">
    <source>
        <dbReference type="ARBA" id="ARBA00005189"/>
    </source>
</evidence>
<dbReference type="AlphaFoldDB" id="A0A6I4LVR5"/>
<dbReference type="InterPro" id="IPR002123">
    <property type="entry name" value="Plipid/glycerol_acylTrfase"/>
</dbReference>
<dbReference type="OrthoDB" id="9806880at2"/>
<evidence type="ECO:0000259" key="7">
    <source>
        <dbReference type="SMART" id="SM00563"/>
    </source>
</evidence>
<evidence type="ECO:0000256" key="3">
    <source>
        <dbReference type="ARBA" id="ARBA00022679"/>
    </source>
</evidence>
<dbReference type="SUPFAM" id="SSF69593">
    <property type="entry name" value="Glycerol-3-phosphate (1)-acyltransferase"/>
    <property type="match status" value="1"/>
</dbReference>
<protein>
    <submittedName>
        <fullName evidence="8">1-acyl-sn-glycerol-3-phosphate acyltransferase</fullName>
    </submittedName>
</protein>
<keyword evidence="5 8" id="KW-0012">Acyltransferase</keyword>
<evidence type="ECO:0000256" key="4">
    <source>
        <dbReference type="ARBA" id="ARBA00023098"/>
    </source>
</evidence>
<comment type="caution">
    <text evidence="8">The sequence shown here is derived from an EMBL/GenBank/DDBJ whole genome shotgun (WGS) entry which is preliminary data.</text>
</comment>
<evidence type="ECO:0000256" key="5">
    <source>
        <dbReference type="ARBA" id="ARBA00023315"/>
    </source>
</evidence>
<dbReference type="PANTHER" id="PTHR10434:SF64">
    <property type="entry name" value="1-ACYL-SN-GLYCEROL-3-PHOSPHATE ACYLTRANSFERASE-RELATED"/>
    <property type="match status" value="1"/>
</dbReference>
<evidence type="ECO:0000256" key="6">
    <source>
        <dbReference type="SAM" id="SignalP"/>
    </source>
</evidence>
<dbReference type="SMART" id="SM00563">
    <property type="entry name" value="PlsC"/>
    <property type="match status" value="1"/>
</dbReference>
<feature type="signal peptide" evidence="6">
    <location>
        <begin position="1"/>
        <end position="27"/>
    </location>
</feature>
<name>A0A6I4LVR5_9SPHN</name>
<keyword evidence="9" id="KW-1185">Reference proteome</keyword>
<evidence type="ECO:0000313" key="9">
    <source>
        <dbReference type="Proteomes" id="UP000471147"/>
    </source>
</evidence>
<dbReference type="EMBL" id="SDWJ01000001">
    <property type="protein sequence ID" value="MVZ96156.1"/>
    <property type="molecule type" value="Genomic_DNA"/>
</dbReference>
<keyword evidence="2" id="KW-0444">Lipid biosynthesis</keyword>
<evidence type="ECO:0000256" key="2">
    <source>
        <dbReference type="ARBA" id="ARBA00022516"/>
    </source>
</evidence>
<dbReference type="PANTHER" id="PTHR10434">
    <property type="entry name" value="1-ACYL-SN-GLYCEROL-3-PHOSPHATE ACYLTRANSFERASE"/>
    <property type="match status" value="1"/>
</dbReference>
<sequence>MTKRPFGRTKAFATLAFALLRIPFWMAAPQNQRRRHEQTFFATISEGFGIRISLQGAPSTTPGTLFIMNHISWADIPVTMSILDADFVAKSEMQSWPVIGALARRFAPVFVARDERHRSHAQADAIRARLNSGRSVILCPEGTTSDGASILAFRTSLLSAADAATVIQPVILSYLMPNGAALSLDRRREVAWIDDDDLLSGAARLAKSTTLARVDFLPPVKAMDDRKALAEKIRQHMLAAYAAAPNRPK</sequence>
<organism evidence="8 9">
    <name type="scientific">Sphingorhabdus profundilacus</name>
    <dbReference type="NCBI Taxonomy" id="2509718"/>
    <lineage>
        <taxon>Bacteria</taxon>
        <taxon>Pseudomonadati</taxon>
        <taxon>Pseudomonadota</taxon>
        <taxon>Alphaproteobacteria</taxon>
        <taxon>Sphingomonadales</taxon>
        <taxon>Sphingomonadaceae</taxon>
        <taxon>Sphingorhabdus</taxon>
    </lineage>
</organism>
<dbReference type="CDD" id="cd07989">
    <property type="entry name" value="LPLAT_AGPAT-like"/>
    <property type="match status" value="1"/>
</dbReference>
<keyword evidence="6" id="KW-0732">Signal</keyword>
<gene>
    <name evidence="8" type="ORF">EUU23_00375</name>
</gene>
<proteinExistence type="predicted"/>
<accession>A0A6I4LVR5</accession>
<dbReference type="GO" id="GO:0003841">
    <property type="term" value="F:1-acylglycerol-3-phosphate O-acyltransferase activity"/>
    <property type="evidence" value="ECO:0007669"/>
    <property type="project" value="TreeGrafter"/>
</dbReference>
<dbReference type="Pfam" id="PF01553">
    <property type="entry name" value="Acyltransferase"/>
    <property type="match status" value="1"/>
</dbReference>
<reference evidence="8 9" key="1">
    <citation type="submission" date="2019-01" db="EMBL/GenBank/DDBJ databases">
        <title>Sphingorhabdus lacus sp.nov., isolated from an oligotrophic freshwater lake.</title>
        <authorList>
            <person name="Park M."/>
        </authorList>
    </citation>
    <scope>NUCLEOTIDE SEQUENCE [LARGE SCALE GENOMIC DNA]</scope>
    <source>
        <strain evidence="8 9">IMCC26285</strain>
    </source>
</reference>
<dbReference type="RefSeq" id="WP_160352174.1">
    <property type="nucleotide sequence ID" value="NZ_SDWJ01000001.1"/>
</dbReference>